<dbReference type="CDD" id="cd05930">
    <property type="entry name" value="A_NRPS"/>
    <property type="match status" value="1"/>
</dbReference>
<dbReference type="FunCoup" id="T1HU58">
    <property type="interactions" value="15"/>
</dbReference>
<dbReference type="SUPFAM" id="SSF56801">
    <property type="entry name" value="Acetyl-CoA synthetase-like"/>
    <property type="match status" value="1"/>
</dbReference>
<accession>T1HU58</accession>
<sequence length="855" mass="96747">MGSIPQISVMRGPTPRSELQDGRRLFKLFQQAVDRYPQHTAFIYEGLQKQLTFSELEVKSNRLARALLKQIAEKSPNSDGDYIIALALGASDSLVISLLATWKCGCAYLPLDNNAPPERVRHILSESRPVLVISETDEREKLYKNVGHISYHKLETISVQLPSSPLLDEEIMPSVEDPIEIILYTSGSTGLSKGVRIRNSSIKNRLEWQWKQMPYTSDEQFCVFKTALTFVDSVSEIWGPLLHPGVPRTLLILPRDVTSNPQKLVSILEKYKVGRLLLVPSLLSAILLYLGLSKHNNNKLQNLKLWICSGETLSVPLALQFFENLNSGTQILCNFYGSTEIMGDVTYHIMKCVEDVAVDNKVPIGIPLDNTVLYLLDPDLRIVNAGEIGELYVSGKHLAAGYVNGRDAFRFLESPHTVDPEHKTLFKTGDYARIVKDTLIFEGRTDSQIKVRGNRVDLSEIDSALSQIKGIDKSVALCYSPGEINQQLLAFVLLEDEANMTASDVEFELARTLPKYALPQVVIVQKMPYLVNGKVDRQYLLNYYKQNGREENLLVDEFDFSDVPKGKEIIAECLYKTIISVLGSSVRSKISLKTSFYSLGGNSLNSVYTISKLRENGYIITKDLGEVLTKLSHEDDEEITESNHQNEKYKVEYMDDQHKEDVYRMITESFVKKSDIESKLEPPVQIHEYIPLLDGLWPTLVKQNVSIVARNTEGKLVGVSLIFDDDEEPEVALEPPLSYVLEFLDYVEVPIRENLLPKGKRLHSFMLGTDQQLSAQENIEVTSFLEEKIIQHGKEREYVGIFSTNTNPLTQQLAEMMNYKPIKTYQINQYVALNGQRPFKNLPDSVVSVCCWKQF</sequence>
<dbReference type="InterPro" id="IPR020845">
    <property type="entry name" value="AMP-binding_CS"/>
</dbReference>
<organism evidence="4 5">
    <name type="scientific">Rhodnius prolixus</name>
    <name type="common">Triatomid bug</name>
    <dbReference type="NCBI Taxonomy" id="13249"/>
    <lineage>
        <taxon>Eukaryota</taxon>
        <taxon>Metazoa</taxon>
        <taxon>Ecdysozoa</taxon>
        <taxon>Arthropoda</taxon>
        <taxon>Hexapoda</taxon>
        <taxon>Insecta</taxon>
        <taxon>Pterygota</taxon>
        <taxon>Neoptera</taxon>
        <taxon>Paraneoptera</taxon>
        <taxon>Hemiptera</taxon>
        <taxon>Heteroptera</taxon>
        <taxon>Panheteroptera</taxon>
        <taxon>Cimicomorpha</taxon>
        <taxon>Reduviidae</taxon>
        <taxon>Triatominae</taxon>
        <taxon>Rhodnius</taxon>
    </lineage>
</organism>
<dbReference type="EnsemblMetazoa" id="RPRC007578-RA">
    <property type="protein sequence ID" value="RPRC007578-PA"/>
    <property type="gene ID" value="RPRC007578"/>
</dbReference>
<dbReference type="eggNOG" id="KOG1178">
    <property type="taxonomic scope" value="Eukaryota"/>
</dbReference>
<dbReference type="EMBL" id="ACPB03020834">
    <property type="status" value="NOT_ANNOTATED_CDS"/>
    <property type="molecule type" value="Genomic_DNA"/>
</dbReference>
<dbReference type="Gene3D" id="3.30.300.30">
    <property type="match status" value="1"/>
</dbReference>
<dbReference type="VEuPathDB" id="VectorBase:RPRC007578"/>
<dbReference type="Gene3D" id="3.40.630.30">
    <property type="match status" value="1"/>
</dbReference>
<dbReference type="Proteomes" id="UP000015103">
    <property type="component" value="Unassembled WGS sequence"/>
</dbReference>
<feature type="domain" description="AMP-dependent synthetase/ligase" evidence="3">
    <location>
        <begin position="29"/>
        <end position="402"/>
    </location>
</feature>
<keyword evidence="1" id="KW-0596">Phosphopantetheine</keyword>
<dbReference type="Gene3D" id="3.40.50.12780">
    <property type="entry name" value="N-terminal domain of ligase-like"/>
    <property type="match status" value="1"/>
</dbReference>
<evidence type="ECO:0000256" key="1">
    <source>
        <dbReference type="ARBA" id="ARBA00022450"/>
    </source>
</evidence>
<dbReference type="EMBL" id="ACPB03020832">
    <property type="status" value="NOT_ANNOTATED_CDS"/>
    <property type="molecule type" value="Genomic_DNA"/>
</dbReference>
<reference evidence="4" key="1">
    <citation type="submission" date="2015-05" db="UniProtKB">
        <authorList>
            <consortium name="EnsemblMetazoa"/>
        </authorList>
    </citation>
    <scope>IDENTIFICATION</scope>
</reference>
<dbReference type="InterPro" id="IPR000873">
    <property type="entry name" value="AMP-dep_synth/lig_dom"/>
</dbReference>
<dbReference type="Pfam" id="PF00501">
    <property type="entry name" value="AMP-binding"/>
    <property type="match status" value="1"/>
</dbReference>
<dbReference type="InParanoid" id="T1HU58"/>
<name>T1HU58_RHOPR</name>
<dbReference type="PROSITE" id="PS00455">
    <property type="entry name" value="AMP_BINDING"/>
    <property type="match status" value="1"/>
</dbReference>
<dbReference type="AlphaFoldDB" id="T1HU58"/>
<evidence type="ECO:0000313" key="5">
    <source>
        <dbReference type="Proteomes" id="UP000015103"/>
    </source>
</evidence>
<dbReference type="InterPro" id="IPR042099">
    <property type="entry name" value="ANL_N_sf"/>
</dbReference>
<dbReference type="OMA" id="FMMGTAE"/>
<protein>
    <submittedName>
        <fullName evidence="4">AMP-binding domain-containing protein</fullName>
    </submittedName>
</protein>
<keyword evidence="2" id="KW-0597">Phosphoprotein</keyword>
<dbReference type="PANTHER" id="PTHR44845:SF6">
    <property type="entry name" value="BETA-ALANINE-ACTIVATING ENZYME"/>
    <property type="match status" value="1"/>
</dbReference>
<dbReference type="HOGENOM" id="CLU_000022_2_12_1"/>
<evidence type="ECO:0000259" key="3">
    <source>
        <dbReference type="Pfam" id="PF00501"/>
    </source>
</evidence>
<evidence type="ECO:0000313" key="4">
    <source>
        <dbReference type="EnsemblMetazoa" id="RPRC007578-PA"/>
    </source>
</evidence>
<dbReference type="PANTHER" id="PTHR44845">
    <property type="entry name" value="CARRIER DOMAIN-CONTAINING PROTEIN"/>
    <property type="match status" value="1"/>
</dbReference>
<dbReference type="EMBL" id="ACPB03020833">
    <property type="status" value="NOT_ANNOTATED_CDS"/>
    <property type="molecule type" value="Genomic_DNA"/>
</dbReference>
<dbReference type="STRING" id="13249.T1HU58"/>
<evidence type="ECO:0000256" key="2">
    <source>
        <dbReference type="ARBA" id="ARBA00022553"/>
    </source>
</evidence>
<proteinExistence type="predicted"/>
<keyword evidence="5" id="KW-1185">Reference proteome</keyword>
<dbReference type="InterPro" id="IPR045851">
    <property type="entry name" value="AMP-bd_C_sf"/>
</dbReference>